<dbReference type="EMBL" id="CP009313">
    <property type="protein sequence ID" value="AJE43192.1"/>
    <property type="molecule type" value="Genomic_DNA"/>
</dbReference>
<name>A0A0B5DSZ1_9ACTN</name>
<evidence type="ECO:0000259" key="1">
    <source>
        <dbReference type="Pfam" id="PF14206"/>
    </source>
</evidence>
<feature type="domain" description="Cysteine-rich CPCC" evidence="1">
    <location>
        <begin position="24"/>
        <end position="51"/>
    </location>
</feature>
<gene>
    <name evidence="3" type="ORF">CP978_26860</name>
    <name evidence="2" type="ORF">SNOD_26565</name>
</gene>
<evidence type="ECO:0000313" key="4">
    <source>
        <dbReference type="Proteomes" id="UP000031526"/>
    </source>
</evidence>
<dbReference type="InterPro" id="IPR025983">
    <property type="entry name" value="Cys_rich_CPCC"/>
</dbReference>
<evidence type="ECO:0000313" key="2">
    <source>
        <dbReference type="EMBL" id="AJE43192.1"/>
    </source>
</evidence>
<reference evidence="2 4" key="2">
    <citation type="journal article" date="2016" name="Appl. Microbiol. Biotechnol.">
        <title>Exploiting the genome sequence of Streptomyces nodosus for enhanced antibiotic production.</title>
        <authorList>
            <person name="Sweeney P."/>
            <person name="Murphy C.D."/>
            <person name="Caffrey P."/>
        </authorList>
    </citation>
    <scope>NUCLEOTIDE SEQUENCE [LARGE SCALE GENOMIC DNA]</scope>
    <source>
        <strain evidence="2 4">ATCC 14899</strain>
    </source>
</reference>
<reference evidence="4" key="1">
    <citation type="submission" date="2014-09" db="EMBL/GenBank/DDBJ databases">
        <title>Sequence of the Streptomyces nodosus genome.</title>
        <authorList>
            <person name="Sweeney P."/>
            <person name="Stephens N."/>
            <person name="Murphy C."/>
            <person name="Caffrey P."/>
        </authorList>
    </citation>
    <scope>NUCLEOTIDE SEQUENCE [LARGE SCALE GENOMIC DNA]</scope>
    <source>
        <strain evidence="4">ATCC 14899</strain>
    </source>
</reference>
<keyword evidence="4" id="KW-1185">Reference proteome</keyword>
<sequence length="89" mass="10056">MNPRHPCPCCGHLVLDKTPGSHAIRPGANKTSLIEARHNHRDFGACDQQGRRSDSFEIWGAKDRAPRPADPSALCWWLPTFWRRDHSAS</sequence>
<dbReference type="OrthoDB" id="1456570at2"/>
<dbReference type="Proteomes" id="UP000031526">
    <property type="component" value="Chromosome"/>
</dbReference>
<dbReference type="RefSeq" id="WP_043445012.1">
    <property type="nucleotide sequence ID" value="NZ_CP009313.1"/>
</dbReference>
<dbReference type="EMBL" id="CP023747">
    <property type="protein sequence ID" value="QEV41694.1"/>
    <property type="molecule type" value="Genomic_DNA"/>
</dbReference>
<protein>
    <recommendedName>
        <fullName evidence="1">Cysteine-rich CPCC domain-containing protein</fullName>
    </recommendedName>
</protein>
<proteinExistence type="predicted"/>
<dbReference type="KEGG" id="snq:CP978_26860"/>
<dbReference type="HOGENOM" id="CLU_161873_1_0_11"/>
<accession>A0A0B5DSZ1</accession>
<dbReference type="STRING" id="40318.SNOD_26565"/>
<dbReference type="Proteomes" id="UP000325763">
    <property type="component" value="Chromosome"/>
</dbReference>
<evidence type="ECO:0000313" key="5">
    <source>
        <dbReference type="Proteomes" id="UP000325763"/>
    </source>
</evidence>
<reference evidence="3 5" key="3">
    <citation type="submission" date="2017-09" db="EMBL/GenBank/DDBJ databases">
        <title>Streptomyces genome completion.</title>
        <authorList>
            <person name="Lee N."/>
            <person name="Cho B.-K."/>
        </authorList>
    </citation>
    <scope>NUCLEOTIDE SEQUENCE [LARGE SCALE GENOMIC DNA]</scope>
    <source>
        <strain evidence="3 5">ATCC 14899</strain>
    </source>
</reference>
<dbReference type="Pfam" id="PF14206">
    <property type="entry name" value="Cys_rich_CPCC"/>
    <property type="match status" value="1"/>
</dbReference>
<dbReference type="AlphaFoldDB" id="A0A0B5DSZ1"/>
<evidence type="ECO:0000313" key="3">
    <source>
        <dbReference type="EMBL" id="QEV41694.1"/>
    </source>
</evidence>
<organism evidence="2 4">
    <name type="scientific">Streptomyces nodosus</name>
    <dbReference type="NCBI Taxonomy" id="40318"/>
    <lineage>
        <taxon>Bacteria</taxon>
        <taxon>Bacillati</taxon>
        <taxon>Actinomycetota</taxon>
        <taxon>Actinomycetes</taxon>
        <taxon>Kitasatosporales</taxon>
        <taxon>Streptomycetaceae</taxon>
        <taxon>Streptomyces</taxon>
    </lineage>
</organism>